<evidence type="ECO:0000313" key="2">
    <source>
        <dbReference type="Proteomes" id="UP001364695"/>
    </source>
</evidence>
<accession>A0ACC6P2H2</accession>
<protein>
    <submittedName>
        <fullName evidence="1">SAM-dependent methyltransferase</fullName>
        <ecNumber evidence="1">2.1.1.-</ecNumber>
    </submittedName>
</protein>
<reference evidence="1" key="1">
    <citation type="submission" date="2023-10" db="EMBL/GenBank/DDBJ databases">
        <title>Amphibacter perezi, gen. nov., sp. nov. a novel taxa of the family Comamonadaceae, class Betaproteobacteria isolated from the skin microbiota of Pelophylax perezi from different populations.</title>
        <authorList>
            <person name="Costa S."/>
            <person name="Proenca D.N."/>
            <person name="Lopes I."/>
            <person name="Morais P.V."/>
        </authorList>
    </citation>
    <scope>NUCLEOTIDE SEQUENCE</scope>
    <source>
        <strain evidence="1">SL12-8</strain>
    </source>
</reference>
<dbReference type="EMBL" id="JAWDIE010000010">
    <property type="protein sequence ID" value="MEJ7138383.1"/>
    <property type="molecule type" value="Genomic_DNA"/>
</dbReference>
<proteinExistence type="predicted"/>
<evidence type="ECO:0000313" key="1">
    <source>
        <dbReference type="EMBL" id="MEJ7138383.1"/>
    </source>
</evidence>
<keyword evidence="1" id="KW-0808">Transferase</keyword>
<gene>
    <name evidence="1" type="ORF">RV045_08055</name>
</gene>
<sequence>MNDFPAPAFAPVPGRLGPDPDLHAALLAARDASGWLRFDAFMQQALYHPQAGYYTRSSPKLGERPESGSDFVTAPELTPLFGHTLAAQVTELLQASGTQTVLELGAGSGALAEALLDVLPPHVAYRILDVSPSLRGRQAQRLARFGERVQWLEALPESFEGVILGNELLDAVPVRVVVRSVDDEPAWRERGAVWDDTANAWQWQDRPLDRALLAAQDARCAGLLDEIAPQLPPGYTSEIHPQGQALVGTLAARLKRGAMLWLDYGFEERTYYHPQRATGTLMCHRAHRADDQPLAEPGEKDITAHVNFTGVALAAQDAGLDVLGYTSQGRFLINCGLPQRLAELPQATAQERVASARTTANAHKLWAEHEMGELFKVLLLGRGLDATRHWLGFAQGDRTGALG</sequence>
<keyword evidence="2" id="KW-1185">Reference proteome</keyword>
<dbReference type="Proteomes" id="UP001364695">
    <property type="component" value="Unassembled WGS sequence"/>
</dbReference>
<comment type="caution">
    <text evidence="1">The sequence shown here is derived from an EMBL/GenBank/DDBJ whole genome shotgun (WGS) entry which is preliminary data.</text>
</comment>
<keyword evidence="1" id="KW-0489">Methyltransferase</keyword>
<organism evidence="1 2">
    <name type="scientific">Amphibiibacter pelophylacis</name>
    <dbReference type="NCBI Taxonomy" id="1799477"/>
    <lineage>
        <taxon>Bacteria</taxon>
        <taxon>Pseudomonadati</taxon>
        <taxon>Pseudomonadota</taxon>
        <taxon>Betaproteobacteria</taxon>
        <taxon>Burkholderiales</taxon>
        <taxon>Sphaerotilaceae</taxon>
        <taxon>Amphibiibacter</taxon>
    </lineage>
</organism>
<name>A0ACC6P2H2_9BURK</name>
<dbReference type="EC" id="2.1.1.-" evidence="1"/>